<dbReference type="Proteomes" id="UP000288805">
    <property type="component" value="Unassembled WGS sequence"/>
</dbReference>
<dbReference type="InterPro" id="IPR013320">
    <property type="entry name" value="ConA-like_dom_sf"/>
</dbReference>
<sequence length="55" mass="6049">MSFLFPPRSFFSMAPYEDSLPGHGIVFLFAPVTGIEGASSSQHLGFLTIQRWESG</sequence>
<evidence type="ECO:0000313" key="2">
    <source>
        <dbReference type="Proteomes" id="UP000288805"/>
    </source>
</evidence>
<name>A0A438DRQ2_VITVI</name>
<dbReference type="AlphaFoldDB" id="A0A438DRQ2"/>
<keyword evidence="1" id="KW-0418">Kinase</keyword>
<dbReference type="EMBL" id="QGNW01001519">
    <property type="protein sequence ID" value="RVW37928.1"/>
    <property type="molecule type" value="Genomic_DNA"/>
</dbReference>
<keyword evidence="1" id="KW-0808">Transferase</keyword>
<keyword evidence="1" id="KW-0675">Receptor</keyword>
<comment type="caution">
    <text evidence="1">The sequence shown here is derived from an EMBL/GenBank/DDBJ whole genome shotgun (WGS) entry which is preliminary data.</text>
</comment>
<keyword evidence="1" id="KW-0430">Lectin</keyword>
<organism evidence="1 2">
    <name type="scientific">Vitis vinifera</name>
    <name type="common">Grape</name>
    <dbReference type="NCBI Taxonomy" id="29760"/>
    <lineage>
        <taxon>Eukaryota</taxon>
        <taxon>Viridiplantae</taxon>
        <taxon>Streptophyta</taxon>
        <taxon>Embryophyta</taxon>
        <taxon>Tracheophyta</taxon>
        <taxon>Spermatophyta</taxon>
        <taxon>Magnoliopsida</taxon>
        <taxon>eudicotyledons</taxon>
        <taxon>Gunneridae</taxon>
        <taxon>Pentapetalae</taxon>
        <taxon>rosids</taxon>
        <taxon>Vitales</taxon>
        <taxon>Vitaceae</taxon>
        <taxon>Viteae</taxon>
        <taxon>Vitis</taxon>
    </lineage>
</organism>
<reference evidence="1 2" key="1">
    <citation type="journal article" date="2018" name="PLoS Genet.">
        <title>Population sequencing reveals clonal diversity and ancestral inbreeding in the grapevine cultivar Chardonnay.</title>
        <authorList>
            <person name="Roach M.J."/>
            <person name="Johnson D.L."/>
            <person name="Bohlmann J."/>
            <person name="van Vuuren H.J."/>
            <person name="Jones S.J."/>
            <person name="Pretorius I.S."/>
            <person name="Schmidt S.A."/>
            <person name="Borneman A.R."/>
        </authorList>
    </citation>
    <scope>NUCLEOTIDE SEQUENCE [LARGE SCALE GENOMIC DNA]</scope>
    <source>
        <strain evidence="2">cv. Chardonnay</strain>
        <tissue evidence="1">Leaf</tissue>
    </source>
</reference>
<accession>A0A438DRQ2</accession>
<dbReference type="SUPFAM" id="SSF49899">
    <property type="entry name" value="Concanavalin A-like lectins/glucanases"/>
    <property type="match status" value="1"/>
</dbReference>
<evidence type="ECO:0000313" key="1">
    <source>
        <dbReference type="EMBL" id="RVW37928.1"/>
    </source>
</evidence>
<gene>
    <name evidence="1" type="primary">LECRK71_4</name>
    <name evidence="1" type="ORF">CK203_101892</name>
</gene>
<protein>
    <submittedName>
        <fullName evidence="1">L-type lectin-domain containing receptor kinase VII.1</fullName>
    </submittedName>
</protein>
<dbReference type="GO" id="GO:0016301">
    <property type="term" value="F:kinase activity"/>
    <property type="evidence" value="ECO:0007669"/>
    <property type="project" value="UniProtKB-KW"/>
</dbReference>
<dbReference type="GO" id="GO:0030246">
    <property type="term" value="F:carbohydrate binding"/>
    <property type="evidence" value="ECO:0007669"/>
    <property type="project" value="UniProtKB-KW"/>
</dbReference>
<proteinExistence type="predicted"/>